<protein>
    <submittedName>
        <fullName evidence="1">Uncharacterized protein</fullName>
    </submittedName>
</protein>
<proteinExistence type="predicted"/>
<dbReference type="EMBL" id="JAMKFB020000915">
    <property type="protein sequence ID" value="KAL0146593.1"/>
    <property type="molecule type" value="Genomic_DNA"/>
</dbReference>
<gene>
    <name evidence="1" type="ORF">M9458_058224</name>
</gene>
<sequence>DFLSDLLKTQIQKDPLLFLLLDDSSLTLSVNQKRILSAALTAAKKVILKLWLEPSTPVRLMWMSYLLDIAHLECTTAKIHGATRKTIQFWLDLIDIVSDLLKS</sequence>
<dbReference type="AlphaFoldDB" id="A0ABD0MCA5"/>
<name>A0ABD0MCA5_CIRMR</name>
<evidence type="ECO:0000313" key="2">
    <source>
        <dbReference type="Proteomes" id="UP001529510"/>
    </source>
</evidence>
<comment type="caution">
    <text evidence="1">The sequence shown here is derived from an EMBL/GenBank/DDBJ whole genome shotgun (WGS) entry which is preliminary data.</text>
</comment>
<accession>A0ABD0MCA5</accession>
<keyword evidence="2" id="KW-1185">Reference proteome</keyword>
<dbReference type="Proteomes" id="UP001529510">
    <property type="component" value="Unassembled WGS sequence"/>
</dbReference>
<evidence type="ECO:0000313" key="1">
    <source>
        <dbReference type="EMBL" id="KAL0146593.1"/>
    </source>
</evidence>
<reference evidence="1 2" key="1">
    <citation type="submission" date="2024-05" db="EMBL/GenBank/DDBJ databases">
        <title>Genome sequencing and assembly of Indian major carp, Cirrhinus mrigala (Hamilton, 1822).</title>
        <authorList>
            <person name="Mohindra V."/>
            <person name="Chowdhury L.M."/>
            <person name="Lal K."/>
            <person name="Jena J.K."/>
        </authorList>
    </citation>
    <scope>NUCLEOTIDE SEQUENCE [LARGE SCALE GENOMIC DNA]</scope>
    <source>
        <strain evidence="1">CM1030</strain>
        <tissue evidence="1">Blood</tissue>
    </source>
</reference>
<feature type="non-terminal residue" evidence="1">
    <location>
        <position position="1"/>
    </location>
</feature>
<organism evidence="1 2">
    <name type="scientific">Cirrhinus mrigala</name>
    <name type="common">Mrigala</name>
    <dbReference type="NCBI Taxonomy" id="683832"/>
    <lineage>
        <taxon>Eukaryota</taxon>
        <taxon>Metazoa</taxon>
        <taxon>Chordata</taxon>
        <taxon>Craniata</taxon>
        <taxon>Vertebrata</taxon>
        <taxon>Euteleostomi</taxon>
        <taxon>Actinopterygii</taxon>
        <taxon>Neopterygii</taxon>
        <taxon>Teleostei</taxon>
        <taxon>Ostariophysi</taxon>
        <taxon>Cypriniformes</taxon>
        <taxon>Cyprinidae</taxon>
        <taxon>Labeoninae</taxon>
        <taxon>Labeonini</taxon>
        <taxon>Cirrhinus</taxon>
    </lineage>
</organism>